<evidence type="ECO:0000256" key="8">
    <source>
        <dbReference type="RuleBase" id="RU363032"/>
    </source>
</evidence>
<feature type="transmembrane region" description="Helical" evidence="8">
    <location>
        <begin position="278"/>
        <end position="304"/>
    </location>
</feature>
<evidence type="ECO:0000256" key="4">
    <source>
        <dbReference type="ARBA" id="ARBA00022692"/>
    </source>
</evidence>
<comment type="caution">
    <text evidence="10">The sequence shown here is derived from an EMBL/GenBank/DDBJ whole genome shotgun (WGS) entry which is preliminary data.</text>
</comment>
<dbReference type="Gene3D" id="1.10.3720.10">
    <property type="entry name" value="MetI-like"/>
    <property type="match status" value="1"/>
</dbReference>
<keyword evidence="11" id="KW-1185">Reference proteome</keyword>
<dbReference type="SUPFAM" id="SSF161098">
    <property type="entry name" value="MetI-like"/>
    <property type="match status" value="1"/>
</dbReference>
<evidence type="ECO:0000313" key="11">
    <source>
        <dbReference type="Proteomes" id="UP000294832"/>
    </source>
</evidence>
<evidence type="ECO:0000256" key="3">
    <source>
        <dbReference type="ARBA" id="ARBA00022475"/>
    </source>
</evidence>
<evidence type="ECO:0000259" key="9">
    <source>
        <dbReference type="PROSITE" id="PS50928"/>
    </source>
</evidence>
<dbReference type="Pfam" id="PF00528">
    <property type="entry name" value="BPD_transp_1"/>
    <property type="match status" value="1"/>
</dbReference>
<dbReference type="GO" id="GO:0071916">
    <property type="term" value="F:dipeptide transmembrane transporter activity"/>
    <property type="evidence" value="ECO:0007669"/>
    <property type="project" value="TreeGrafter"/>
</dbReference>
<keyword evidence="2 8" id="KW-0813">Transport</keyword>
<dbReference type="RefSeq" id="WP_133039858.1">
    <property type="nucleotide sequence ID" value="NZ_SLWF01000025.1"/>
</dbReference>
<keyword evidence="3" id="KW-1003">Cell membrane</keyword>
<keyword evidence="4 8" id="KW-0812">Transmembrane</keyword>
<sequence>MKGILIKRLVQLLMMAWSVGTITFILSRMLPGDMAYRIAAGRYGDDAVTAAAASAVRQELGLNDPVWLQYLHWLGELLQCNLGSSLVSGNPITAELQHQLGYTLILAVAAILLSAVIALPLGLICGFQANKWIDRCGLLISTFLRSQPVFCLGLILILLLSLQLKWFPVAGFDSLPHLFLPALTLALSLAALSSRVIRNSTLRVIRSDYYLFSRIKGLSRQQTFRRHGIRNIALPVVAFMGIQLVGLIEGVIMVESLFAWPGIGHGLSHAVFSRDIPMLQGTALTCGVLFVVINTLVDGCCYLLDPRSKVTC</sequence>
<keyword evidence="6 8" id="KW-0472">Membrane</keyword>
<feature type="transmembrane region" description="Helical" evidence="8">
    <location>
        <begin position="148"/>
        <end position="166"/>
    </location>
</feature>
<proteinExistence type="inferred from homology"/>
<dbReference type="InterPro" id="IPR045621">
    <property type="entry name" value="BPD_transp_1_N"/>
</dbReference>
<gene>
    <name evidence="10" type="ORF">EDC91_12523</name>
</gene>
<evidence type="ECO:0000256" key="7">
    <source>
        <dbReference type="ARBA" id="ARBA00024202"/>
    </source>
</evidence>
<evidence type="ECO:0000313" key="10">
    <source>
        <dbReference type="EMBL" id="TCN81261.1"/>
    </source>
</evidence>
<feature type="domain" description="ABC transmembrane type-1" evidence="9">
    <location>
        <begin position="100"/>
        <end position="297"/>
    </location>
</feature>
<dbReference type="PANTHER" id="PTHR43163">
    <property type="entry name" value="DIPEPTIDE TRANSPORT SYSTEM PERMEASE PROTEIN DPPB-RELATED"/>
    <property type="match status" value="1"/>
</dbReference>
<evidence type="ECO:0000256" key="1">
    <source>
        <dbReference type="ARBA" id="ARBA00004651"/>
    </source>
</evidence>
<feature type="transmembrane region" description="Helical" evidence="8">
    <location>
        <begin position="100"/>
        <end position="127"/>
    </location>
</feature>
<reference evidence="10 11" key="1">
    <citation type="submission" date="2019-03" db="EMBL/GenBank/DDBJ databases">
        <title>Freshwater and sediment microbial communities from various areas in North America, analyzing microbe dynamics in response to fracking.</title>
        <authorList>
            <person name="Lamendella R."/>
        </authorList>
    </citation>
    <scope>NUCLEOTIDE SEQUENCE [LARGE SCALE GENOMIC DNA]</scope>
    <source>
        <strain evidence="10 11">74A</strain>
    </source>
</reference>
<accession>A0A4R2F6R5</accession>
<evidence type="ECO:0000256" key="5">
    <source>
        <dbReference type="ARBA" id="ARBA00022989"/>
    </source>
</evidence>
<comment type="subcellular location">
    <subcellularLocation>
        <location evidence="1 8">Cell membrane</location>
        <topology evidence="1 8">Multi-pass membrane protein</topology>
    </subcellularLocation>
</comment>
<dbReference type="PANTHER" id="PTHR43163:SF6">
    <property type="entry name" value="DIPEPTIDE TRANSPORT SYSTEM PERMEASE PROTEIN DPPB-RELATED"/>
    <property type="match status" value="1"/>
</dbReference>
<dbReference type="Proteomes" id="UP000294832">
    <property type="component" value="Unassembled WGS sequence"/>
</dbReference>
<name>A0A4R2F6R5_9GAMM</name>
<dbReference type="CDD" id="cd06261">
    <property type="entry name" value="TM_PBP2"/>
    <property type="match status" value="1"/>
</dbReference>
<keyword evidence="5 8" id="KW-1133">Transmembrane helix</keyword>
<dbReference type="EMBL" id="SLWF01000025">
    <property type="protein sequence ID" value="TCN81261.1"/>
    <property type="molecule type" value="Genomic_DNA"/>
</dbReference>
<feature type="transmembrane region" description="Helical" evidence="8">
    <location>
        <begin position="178"/>
        <end position="197"/>
    </location>
</feature>
<feature type="transmembrane region" description="Helical" evidence="8">
    <location>
        <begin position="12"/>
        <end position="30"/>
    </location>
</feature>
<evidence type="ECO:0000256" key="6">
    <source>
        <dbReference type="ARBA" id="ARBA00023136"/>
    </source>
</evidence>
<feature type="transmembrane region" description="Helical" evidence="8">
    <location>
        <begin position="232"/>
        <end position="258"/>
    </location>
</feature>
<dbReference type="Pfam" id="PF19300">
    <property type="entry name" value="BPD_transp_1_N"/>
    <property type="match status" value="1"/>
</dbReference>
<dbReference type="AlphaFoldDB" id="A0A4R2F6R5"/>
<comment type="similarity">
    <text evidence="7">Belongs to the binding-protein-dependent transport system permease family. OppBC subfamily.</text>
</comment>
<organism evidence="10 11">
    <name type="scientific">Shewanella fodinae</name>
    <dbReference type="NCBI Taxonomy" id="552357"/>
    <lineage>
        <taxon>Bacteria</taxon>
        <taxon>Pseudomonadati</taxon>
        <taxon>Pseudomonadota</taxon>
        <taxon>Gammaproteobacteria</taxon>
        <taxon>Alteromonadales</taxon>
        <taxon>Shewanellaceae</taxon>
        <taxon>Shewanella</taxon>
    </lineage>
</organism>
<dbReference type="PROSITE" id="PS50928">
    <property type="entry name" value="ABC_TM1"/>
    <property type="match status" value="1"/>
</dbReference>
<dbReference type="OrthoDB" id="9805855at2"/>
<dbReference type="GO" id="GO:0005886">
    <property type="term" value="C:plasma membrane"/>
    <property type="evidence" value="ECO:0007669"/>
    <property type="project" value="UniProtKB-SubCell"/>
</dbReference>
<dbReference type="InterPro" id="IPR035906">
    <property type="entry name" value="MetI-like_sf"/>
</dbReference>
<dbReference type="InterPro" id="IPR000515">
    <property type="entry name" value="MetI-like"/>
</dbReference>
<protein>
    <submittedName>
        <fullName evidence="10">Peptide/nickel transport system permease protein</fullName>
    </submittedName>
</protein>
<evidence type="ECO:0000256" key="2">
    <source>
        <dbReference type="ARBA" id="ARBA00022448"/>
    </source>
</evidence>